<accession>A0ABD1XC11</accession>
<dbReference type="Proteomes" id="UP001604277">
    <property type="component" value="Unassembled WGS sequence"/>
</dbReference>
<protein>
    <submittedName>
        <fullName evidence="1">Uncharacterized protein</fullName>
    </submittedName>
</protein>
<comment type="caution">
    <text evidence="1">The sequence shown here is derived from an EMBL/GenBank/DDBJ whole genome shotgun (WGS) entry which is preliminary data.</text>
</comment>
<evidence type="ECO:0000313" key="1">
    <source>
        <dbReference type="EMBL" id="KAL2559514.1"/>
    </source>
</evidence>
<dbReference type="AlphaFoldDB" id="A0ABD1XC11"/>
<dbReference type="EMBL" id="JBFOLJ010000001">
    <property type="protein sequence ID" value="KAL2559514.1"/>
    <property type="molecule type" value="Genomic_DNA"/>
</dbReference>
<evidence type="ECO:0000313" key="2">
    <source>
        <dbReference type="Proteomes" id="UP001604277"/>
    </source>
</evidence>
<organism evidence="1 2">
    <name type="scientific">Forsythia ovata</name>
    <dbReference type="NCBI Taxonomy" id="205694"/>
    <lineage>
        <taxon>Eukaryota</taxon>
        <taxon>Viridiplantae</taxon>
        <taxon>Streptophyta</taxon>
        <taxon>Embryophyta</taxon>
        <taxon>Tracheophyta</taxon>
        <taxon>Spermatophyta</taxon>
        <taxon>Magnoliopsida</taxon>
        <taxon>eudicotyledons</taxon>
        <taxon>Gunneridae</taxon>
        <taxon>Pentapetalae</taxon>
        <taxon>asterids</taxon>
        <taxon>lamiids</taxon>
        <taxon>Lamiales</taxon>
        <taxon>Oleaceae</taxon>
        <taxon>Forsythieae</taxon>
        <taxon>Forsythia</taxon>
    </lineage>
</organism>
<proteinExistence type="predicted"/>
<name>A0ABD1XC11_9LAMI</name>
<keyword evidence="2" id="KW-1185">Reference proteome</keyword>
<sequence>MRFLLPGNAMFVEPIQITLDEHVHWYVGLTKQGQSRPILVTHVSKGPELVNDKTDAVELGELEREIEIETLLFNNVQSQGNDYCQDLEILPENDVRLQANDDNEVDDM</sequence>
<gene>
    <name evidence="1" type="ORF">Fot_04253</name>
</gene>
<reference evidence="2" key="1">
    <citation type="submission" date="2024-07" db="EMBL/GenBank/DDBJ databases">
        <title>Two chromosome-level genome assemblies of Korean endemic species Abeliophyllum distichum and Forsythia ovata (Oleaceae).</title>
        <authorList>
            <person name="Jang H."/>
        </authorList>
    </citation>
    <scope>NUCLEOTIDE SEQUENCE [LARGE SCALE GENOMIC DNA]</scope>
</reference>